<dbReference type="AlphaFoldDB" id="A0A1H3XBJ0"/>
<accession>A0A1H3XBJ0</accession>
<dbReference type="InterPro" id="IPR003718">
    <property type="entry name" value="OsmC/Ohr_fam"/>
</dbReference>
<dbReference type="OrthoDB" id="9791538at2"/>
<dbReference type="Gene3D" id="3.30.300.20">
    <property type="match status" value="2"/>
</dbReference>
<dbReference type="RefSeq" id="WP_081352790.1">
    <property type="nucleotide sequence ID" value="NZ_FNRF01000001.1"/>
</dbReference>
<dbReference type="InterPro" id="IPR015946">
    <property type="entry name" value="KH_dom-like_a/b"/>
</dbReference>
<dbReference type="InterPro" id="IPR036102">
    <property type="entry name" value="OsmC/Ohrsf"/>
</dbReference>
<sequence length="422" mass="46695">MRRLILSTVIASATLTGALAQQNDQRLNKAITDKGYFQKAWKSAPSFRDLLKRRKAAVNQFRAIPTAALHPITIRAFATAEQRAGTRHVIIREHQYLNDSGYNNGGFDLGIGTPDHVIAAIAGDIIDSYVTQAAIKGVAIDSLAINIKQTGHSLQNWGLDYTIFIDSPASDQQLEELRVLAEKNSPLYQFSIRAHKVNTTVELHKSAEDLVIPPTYQPGLREFIEWETRKGEANKQLRESGQRPDKAKFGGYAYDYPYSRKNEFTPAQSESYLNPDGPSAFINPSSGVTVLQVRHHRVLQDHPQIFGGNDLGPTAVESHIGLLGSCFTHVAEGTAARNKIPLDTLNVALTAQFDPRSGRKGYEQTPLYPTDIQMRVVISSPRSEAEIRQLVADTERGCPIYNLVTNAQEIKGGIKRVIAKNK</sequence>
<dbReference type="PANTHER" id="PTHR35368:SF1">
    <property type="entry name" value="HYDROPEROXIDE REDUCTASE"/>
    <property type="match status" value="1"/>
</dbReference>
<dbReference type="SUPFAM" id="SSF82784">
    <property type="entry name" value="OsmC-like"/>
    <property type="match status" value="2"/>
</dbReference>
<organism evidence="1 2">
    <name type="scientific">Xylanibacter ruminicola</name>
    <name type="common">Prevotella ruminicola</name>
    <dbReference type="NCBI Taxonomy" id="839"/>
    <lineage>
        <taxon>Bacteria</taxon>
        <taxon>Pseudomonadati</taxon>
        <taxon>Bacteroidota</taxon>
        <taxon>Bacteroidia</taxon>
        <taxon>Bacteroidales</taxon>
        <taxon>Prevotellaceae</taxon>
        <taxon>Xylanibacter</taxon>
    </lineage>
</organism>
<dbReference type="EMBL" id="FNRF01000001">
    <property type="protein sequence ID" value="SDZ95908.1"/>
    <property type="molecule type" value="Genomic_DNA"/>
</dbReference>
<name>A0A1H3XBJ0_XYLRU</name>
<evidence type="ECO:0000313" key="2">
    <source>
        <dbReference type="Proteomes" id="UP000182257"/>
    </source>
</evidence>
<evidence type="ECO:0000313" key="1">
    <source>
        <dbReference type="EMBL" id="SDZ95908.1"/>
    </source>
</evidence>
<dbReference type="Pfam" id="PF02566">
    <property type="entry name" value="OsmC"/>
    <property type="match status" value="1"/>
</dbReference>
<proteinExistence type="predicted"/>
<dbReference type="Proteomes" id="UP000182257">
    <property type="component" value="Unassembled WGS sequence"/>
</dbReference>
<reference evidence="1 2" key="1">
    <citation type="submission" date="2016-10" db="EMBL/GenBank/DDBJ databases">
        <authorList>
            <person name="de Groot N.N."/>
        </authorList>
    </citation>
    <scope>NUCLEOTIDE SEQUENCE [LARGE SCALE GENOMIC DNA]</scope>
    <source>
        <strain evidence="1 2">D31d</strain>
    </source>
</reference>
<dbReference type="InterPro" id="IPR052924">
    <property type="entry name" value="OsmC/Ohr_hydroprdx_reductase"/>
</dbReference>
<protein>
    <submittedName>
        <fullName evidence="1">Uncharacterized OsmC-related protein</fullName>
    </submittedName>
</protein>
<gene>
    <name evidence="1" type="ORF">SAMN05216462_0120</name>
</gene>
<dbReference type="PANTHER" id="PTHR35368">
    <property type="entry name" value="HYDROPEROXIDE REDUCTASE"/>
    <property type="match status" value="1"/>
</dbReference>